<dbReference type="Proteomes" id="UP000254428">
    <property type="component" value="Unassembled WGS sequence"/>
</dbReference>
<organism evidence="1 2">
    <name type="scientific">Escherichia coli</name>
    <dbReference type="NCBI Taxonomy" id="562"/>
    <lineage>
        <taxon>Bacteria</taxon>
        <taxon>Pseudomonadati</taxon>
        <taxon>Pseudomonadota</taxon>
        <taxon>Gammaproteobacteria</taxon>
        <taxon>Enterobacterales</taxon>
        <taxon>Enterobacteriaceae</taxon>
        <taxon>Escherichia</taxon>
    </lineage>
</organism>
<dbReference type="GO" id="GO:0016787">
    <property type="term" value="F:hydrolase activity"/>
    <property type="evidence" value="ECO:0007669"/>
    <property type="project" value="UniProtKB-KW"/>
</dbReference>
<dbReference type="Pfam" id="PF11663">
    <property type="entry name" value="Toxin_YhaV"/>
    <property type="match status" value="1"/>
</dbReference>
<evidence type="ECO:0000313" key="1">
    <source>
        <dbReference type="EMBL" id="STH70139.1"/>
    </source>
</evidence>
<dbReference type="AlphaFoldDB" id="A0A376NVG2"/>
<dbReference type="EMBL" id="UGBT01000002">
    <property type="protein sequence ID" value="STH70139.1"/>
    <property type="molecule type" value="Genomic_DNA"/>
</dbReference>
<gene>
    <name evidence="1" type="primary">yhaV_2</name>
    <name evidence="1" type="ORF">NCTC11341_01685</name>
</gene>
<reference evidence="1 2" key="1">
    <citation type="submission" date="2018-06" db="EMBL/GenBank/DDBJ databases">
        <authorList>
            <consortium name="Pathogen Informatics"/>
            <person name="Doyle S."/>
        </authorList>
    </citation>
    <scope>NUCLEOTIDE SEQUENCE [LARGE SCALE GENOMIC DNA]</scope>
    <source>
        <strain evidence="1 2">NCTC11341</strain>
    </source>
</reference>
<dbReference type="InterPro" id="IPR021679">
    <property type="entry name" value="Toxin_endonuclease_YhaV"/>
</dbReference>
<evidence type="ECO:0000313" key="2">
    <source>
        <dbReference type="Proteomes" id="UP000254428"/>
    </source>
</evidence>
<accession>A0A376NVG2</accession>
<dbReference type="GO" id="GO:0110001">
    <property type="term" value="C:toxin-antitoxin complex"/>
    <property type="evidence" value="ECO:0007669"/>
    <property type="project" value="InterPro"/>
</dbReference>
<name>A0A376NVG2_ECOLX</name>
<sequence length="44" mass="5213">MNDENTLRTYGKKTDAYTVFSKMLKRGHPPADWETLTRETEENH</sequence>
<dbReference type="EC" id="3.1.-.-" evidence="1"/>
<proteinExistence type="predicted"/>
<dbReference type="GO" id="GO:0004540">
    <property type="term" value="F:RNA nuclease activity"/>
    <property type="evidence" value="ECO:0007669"/>
    <property type="project" value="InterPro"/>
</dbReference>
<keyword evidence="1" id="KW-0378">Hydrolase</keyword>
<protein>
    <submittedName>
        <fullName evidence="1">Toxin of the SohB(PrlF)-YhaV toxin-antitoxin system</fullName>
        <ecNumber evidence="1">3.1.-.-</ecNumber>
    </submittedName>
</protein>